<keyword evidence="3 11" id="KW-0812">Transmembrane</keyword>
<dbReference type="GO" id="GO:0016020">
    <property type="term" value="C:membrane"/>
    <property type="evidence" value="ECO:0007669"/>
    <property type="project" value="UniProtKB-SubCell"/>
</dbReference>
<dbReference type="Pfam" id="PF25993">
    <property type="entry name" value="zf-B_box_ZFPL1"/>
    <property type="match status" value="1"/>
</dbReference>
<dbReference type="GO" id="GO:0008270">
    <property type="term" value="F:zinc ion binding"/>
    <property type="evidence" value="ECO:0007669"/>
    <property type="project" value="UniProtKB-KW"/>
</dbReference>
<accession>A0A8S3ZWS0</accession>
<dbReference type="InterPro" id="IPR039043">
    <property type="entry name" value="ZFPL1"/>
</dbReference>
<evidence type="ECO:0000256" key="7">
    <source>
        <dbReference type="ARBA" id="ARBA00022989"/>
    </source>
</evidence>
<gene>
    <name evidence="13" type="ORF">CUNI_LOCUS16359</name>
</gene>
<keyword evidence="14" id="KW-1185">Reference proteome</keyword>
<dbReference type="InterPro" id="IPR058730">
    <property type="entry name" value="U-box_ZFPL1-like"/>
</dbReference>
<evidence type="ECO:0000256" key="4">
    <source>
        <dbReference type="ARBA" id="ARBA00022723"/>
    </source>
</evidence>
<evidence type="ECO:0000256" key="11">
    <source>
        <dbReference type="SAM" id="Phobius"/>
    </source>
</evidence>
<dbReference type="Gene3D" id="3.30.40.10">
    <property type="entry name" value="Zinc/RING finger domain, C3HC4 (zinc finger)"/>
    <property type="match status" value="1"/>
</dbReference>
<evidence type="ECO:0000256" key="6">
    <source>
        <dbReference type="ARBA" id="ARBA00022833"/>
    </source>
</evidence>
<dbReference type="GO" id="GO:0005794">
    <property type="term" value="C:Golgi apparatus"/>
    <property type="evidence" value="ECO:0007669"/>
    <property type="project" value="TreeGrafter"/>
</dbReference>
<name>A0A8S3ZWS0_9EUPU</name>
<dbReference type="PANTHER" id="PTHR12981">
    <property type="entry name" value="ZINC FINGER PROTEIN-LIKE 1"/>
    <property type="match status" value="1"/>
</dbReference>
<dbReference type="CDD" id="cd16487">
    <property type="entry name" value="mRING-H2-C3DHC3_ZFPL1"/>
    <property type="match status" value="1"/>
</dbReference>
<evidence type="ECO:0000256" key="9">
    <source>
        <dbReference type="PROSITE-ProRule" id="PRU00175"/>
    </source>
</evidence>
<evidence type="ECO:0000259" key="12">
    <source>
        <dbReference type="PROSITE" id="PS50089"/>
    </source>
</evidence>
<dbReference type="PANTHER" id="PTHR12981:SF0">
    <property type="entry name" value="ZINC FINGER PROTEIN-LIKE 1"/>
    <property type="match status" value="1"/>
</dbReference>
<keyword evidence="5 9" id="KW-0863">Zinc-finger</keyword>
<dbReference type="InterPro" id="IPR013083">
    <property type="entry name" value="Znf_RING/FYVE/PHD"/>
</dbReference>
<dbReference type="AlphaFoldDB" id="A0A8S3ZWS0"/>
<keyword evidence="6" id="KW-0862">Zinc</keyword>
<feature type="domain" description="RING-type" evidence="12">
    <location>
        <begin position="53"/>
        <end position="104"/>
    </location>
</feature>
<dbReference type="PROSITE" id="PS50089">
    <property type="entry name" value="ZF_RING_2"/>
    <property type="match status" value="1"/>
</dbReference>
<evidence type="ECO:0000256" key="3">
    <source>
        <dbReference type="ARBA" id="ARBA00022692"/>
    </source>
</evidence>
<evidence type="ECO:0000256" key="8">
    <source>
        <dbReference type="ARBA" id="ARBA00023136"/>
    </source>
</evidence>
<feature type="region of interest" description="Disordered" evidence="10">
    <location>
        <begin position="142"/>
        <end position="210"/>
    </location>
</feature>
<dbReference type="OrthoDB" id="1916590at2759"/>
<proteinExistence type="inferred from homology"/>
<evidence type="ECO:0000313" key="14">
    <source>
        <dbReference type="Proteomes" id="UP000678393"/>
    </source>
</evidence>
<evidence type="ECO:0000256" key="5">
    <source>
        <dbReference type="ARBA" id="ARBA00022771"/>
    </source>
</evidence>
<keyword evidence="4" id="KW-0479">Metal-binding</keyword>
<dbReference type="SUPFAM" id="SSF57850">
    <property type="entry name" value="RING/U-box"/>
    <property type="match status" value="1"/>
</dbReference>
<keyword evidence="7 11" id="KW-1133">Transmembrane helix</keyword>
<evidence type="ECO:0000256" key="1">
    <source>
        <dbReference type="ARBA" id="ARBA00004167"/>
    </source>
</evidence>
<feature type="transmembrane region" description="Helical" evidence="11">
    <location>
        <begin position="306"/>
        <end position="325"/>
    </location>
</feature>
<dbReference type="InterPro" id="IPR058731">
    <property type="entry name" value="Znf-B_box_ZFPL1-like"/>
</dbReference>
<dbReference type="EMBL" id="CAJHNH020004268">
    <property type="protein sequence ID" value="CAG5130801.1"/>
    <property type="molecule type" value="Genomic_DNA"/>
</dbReference>
<reference evidence="13" key="1">
    <citation type="submission" date="2021-04" db="EMBL/GenBank/DDBJ databases">
        <authorList>
            <consortium name="Molecular Ecology Group"/>
        </authorList>
    </citation>
    <scope>NUCLEOTIDE SEQUENCE</scope>
</reference>
<evidence type="ECO:0000313" key="13">
    <source>
        <dbReference type="EMBL" id="CAG5130801.1"/>
    </source>
</evidence>
<organism evidence="13 14">
    <name type="scientific">Candidula unifasciata</name>
    <dbReference type="NCBI Taxonomy" id="100452"/>
    <lineage>
        <taxon>Eukaryota</taxon>
        <taxon>Metazoa</taxon>
        <taxon>Spiralia</taxon>
        <taxon>Lophotrochozoa</taxon>
        <taxon>Mollusca</taxon>
        <taxon>Gastropoda</taxon>
        <taxon>Heterobranchia</taxon>
        <taxon>Euthyneura</taxon>
        <taxon>Panpulmonata</taxon>
        <taxon>Eupulmonata</taxon>
        <taxon>Stylommatophora</taxon>
        <taxon>Helicina</taxon>
        <taxon>Helicoidea</taxon>
        <taxon>Geomitridae</taxon>
        <taxon>Candidula</taxon>
    </lineage>
</organism>
<evidence type="ECO:0000256" key="10">
    <source>
        <dbReference type="SAM" id="MobiDB-lite"/>
    </source>
</evidence>
<protein>
    <recommendedName>
        <fullName evidence="12">RING-type domain-containing protein</fullName>
    </recommendedName>
</protein>
<dbReference type="Pfam" id="PF25998">
    <property type="entry name" value="U-box_ZFPL1"/>
    <property type="match status" value="1"/>
</dbReference>
<comment type="similarity">
    <text evidence="2">Belongs to the ZFPL1 family.</text>
</comment>
<keyword evidence="8 11" id="KW-0472">Membrane</keyword>
<comment type="caution">
    <text evidence="13">The sequence shown here is derived from an EMBL/GenBank/DDBJ whole genome shotgun (WGS) entry which is preliminary data.</text>
</comment>
<comment type="subcellular location">
    <subcellularLocation>
        <location evidence="1">Membrane</location>
        <topology evidence="1">Single-pass membrane protein</topology>
    </subcellularLocation>
</comment>
<dbReference type="InterPro" id="IPR001841">
    <property type="entry name" value="Znf_RING"/>
</dbReference>
<dbReference type="Proteomes" id="UP000678393">
    <property type="component" value="Unassembled WGS sequence"/>
</dbReference>
<evidence type="ECO:0000256" key="2">
    <source>
        <dbReference type="ARBA" id="ARBA00005561"/>
    </source>
</evidence>
<feature type="compositionally biased region" description="Polar residues" evidence="10">
    <location>
        <begin position="185"/>
        <end position="207"/>
    </location>
</feature>
<sequence length="356" mass="38796">MGLCKCPKRKVTNLFCFEHRVNVCEHCLVANHGKCIVKSYLQWLQDSDYSPLCTLCHQNLADEEYGECVRLSCYDVFHWTCLNQYAQRLPAQTAPAGYTCPLCSSCIFPQANLVSPVADSLRALLQQVNWARAGLGLPLIEEKAPPPPPLQPKSVPVVNGAAGPLRSDTSLGTSLGYAPGLGTSPAPQSLAASGSSHNVGTTGSRPSAQVAPYSATPMGGAFSQHSVISVDEGTSARGQDRGATFSNPRRLFDTTKEDEIFGDVARSQDHDEDKYKRRPALQWLARWFNSVDGNKRKDPHAVKKRFAVVLLLGIIGFITVVIIFAKFGRQATEDDPVFDPLANPNIRVEQKADSVQ</sequence>